<proteinExistence type="predicted"/>
<name>A0A8J3R078_9ACTN</name>
<protein>
    <submittedName>
        <fullName evidence="2">Uncharacterized protein</fullName>
    </submittedName>
</protein>
<accession>A0A8J3R078</accession>
<gene>
    <name evidence="2" type="ORF">Raf01_71370</name>
</gene>
<organism evidence="2 3">
    <name type="scientific">Rugosimonospora africana</name>
    <dbReference type="NCBI Taxonomy" id="556532"/>
    <lineage>
        <taxon>Bacteria</taxon>
        <taxon>Bacillati</taxon>
        <taxon>Actinomycetota</taxon>
        <taxon>Actinomycetes</taxon>
        <taxon>Micromonosporales</taxon>
        <taxon>Micromonosporaceae</taxon>
        <taxon>Rugosimonospora</taxon>
    </lineage>
</organism>
<sequence>MPGPGSAVGRLTLIAVAVLLIGGGVAVGRWSAPQTHSGSAGPAAPVGIAYSNGVPTGFPATVRGAGDAAAWFETLLADVGSEPSDRARALIAALVAPDAGNGLVDALMPSTGRVGNTNISQTVVARVWAAGSSDPTTLTDGVRVDVETYGVGLFGPRTDGAIAGPDAGLAGGWVVHPMTLEFTPHGWALFQVHTPAPAPPPDVRGATRDGSPRDTQVLARVLGPDSWIPEMP</sequence>
<comment type="caution">
    <text evidence="2">The sequence shown here is derived from an EMBL/GenBank/DDBJ whole genome shotgun (WGS) entry which is preliminary data.</text>
</comment>
<feature type="region of interest" description="Disordered" evidence="1">
    <location>
        <begin position="194"/>
        <end position="214"/>
    </location>
</feature>
<dbReference type="EMBL" id="BONZ01000075">
    <property type="protein sequence ID" value="GIH18965.1"/>
    <property type="molecule type" value="Genomic_DNA"/>
</dbReference>
<reference evidence="2" key="1">
    <citation type="submission" date="2021-01" db="EMBL/GenBank/DDBJ databases">
        <title>Whole genome shotgun sequence of Rugosimonospora africana NBRC 104875.</title>
        <authorList>
            <person name="Komaki H."/>
            <person name="Tamura T."/>
        </authorList>
    </citation>
    <scope>NUCLEOTIDE SEQUENCE</scope>
    <source>
        <strain evidence="2">NBRC 104875</strain>
    </source>
</reference>
<evidence type="ECO:0000313" key="2">
    <source>
        <dbReference type="EMBL" id="GIH18965.1"/>
    </source>
</evidence>
<dbReference type="AlphaFoldDB" id="A0A8J3R078"/>
<evidence type="ECO:0000313" key="3">
    <source>
        <dbReference type="Proteomes" id="UP000642748"/>
    </source>
</evidence>
<keyword evidence="3" id="KW-1185">Reference proteome</keyword>
<evidence type="ECO:0000256" key="1">
    <source>
        <dbReference type="SAM" id="MobiDB-lite"/>
    </source>
</evidence>
<dbReference type="Proteomes" id="UP000642748">
    <property type="component" value="Unassembled WGS sequence"/>
</dbReference>